<reference evidence="4 5" key="1">
    <citation type="submission" date="2016-10" db="EMBL/GenBank/DDBJ databases">
        <authorList>
            <person name="Varghese N."/>
            <person name="Submissions S."/>
        </authorList>
    </citation>
    <scope>NUCLEOTIDE SEQUENCE [LARGE SCALE GENOMIC DNA]</scope>
    <source>
        <strain evidence="4 5">DSM 16525</strain>
    </source>
</reference>
<dbReference type="STRING" id="1334629.MFUL124B02_20035"/>
<feature type="chain" id="PRO_5022926987" description="CARDB domain-containing protein" evidence="2">
    <location>
        <begin position="30"/>
        <end position="322"/>
    </location>
</feature>
<protein>
    <recommendedName>
        <fullName evidence="7">CARDB domain-containing protein</fullName>
    </recommendedName>
</protein>
<dbReference type="EMBL" id="FOIB01000007">
    <property type="protein sequence ID" value="SEU25551.1"/>
    <property type="molecule type" value="Genomic_DNA"/>
</dbReference>
<evidence type="ECO:0008006" key="7">
    <source>
        <dbReference type="Google" id="ProtNLM"/>
    </source>
</evidence>
<dbReference type="AlphaFoldDB" id="A0A511T734"/>
<evidence type="ECO:0000256" key="1">
    <source>
        <dbReference type="SAM" id="MobiDB-lite"/>
    </source>
</evidence>
<evidence type="ECO:0000313" key="3">
    <source>
        <dbReference type="EMBL" id="GEN09975.1"/>
    </source>
</evidence>
<organism evidence="3 6">
    <name type="scientific">Myxococcus fulvus</name>
    <dbReference type="NCBI Taxonomy" id="33"/>
    <lineage>
        <taxon>Bacteria</taxon>
        <taxon>Pseudomonadati</taxon>
        <taxon>Myxococcota</taxon>
        <taxon>Myxococcia</taxon>
        <taxon>Myxococcales</taxon>
        <taxon>Cystobacterineae</taxon>
        <taxon>Myxococcaceae</taxon>
        <taxon>Myxococcus</taxon>
    </lineage>
</organism>
<sequence length="322" mass="33714">MATVPAMTRKSGKVSFLLLWCVVSTSAWAQVQMISVTAPQTLPSPLAGFNVQYSMTGSKYGAGAAVAQVTFYLSSTANGSSGVYTLFTQQIGLRGSGLGPYYPPIGTQTAYINRFSMPANTVAQLEYLEAACQSSVWYVLGRVDSTTLVRDDTLIGTAKPPDFYFTAGTLSPGVIQPGGTANLSFDLYSRCPAPAASRVGVYLTDPDFQVLESIGAIPINAGSGTWSFPPTAISFSPAIAPGSYRVVLLADVDNTVAEGNEDNNGGFFTLDVTEPALATSEGPPHQLEPAPALPFDGVQALTQPTQGAAEDLASFRSAPTPR</sequence>
<keyword evidence="5" id="KW-1185">Reference proteome</keyword>
<feature type="region of interest" description="Disordered" evidence="1">
    <location>
        <begin position="303"/>
        <end position="322"/>
    </location>
</feature>
<evidence type="ECO:0000313" key="4">
    <source>
        <dbReference type="EMBL" id="SEU25551.1"/>
    </source>
</evidence>
<proteinExistence type="predicted"/>
<evidence type="ECO:0000313" key="5">
    <source>
        <dbReference type="Proteomes" id="UP000183760"/>
    </source>
</evidence>
<feature type="signal peptide" evidence="2">
    <location>
        <begin position="1"/>
        <end position="29"/>
    </location>
</feature>
<dbReference type="Proteomes" id="UP000183760">
    <property type="component" value="Unassembled WGS sequence"/>
</dbReference>
<dbReference type="InterPro" id="IPR013783">
    <property type="entry name" value="Ig-like_fold"/>
</dbReference>
<comment type="caution">
    <text evidence="3">The sequence shown here is derived from an EMBL/GenBank/DDBJ whole genome shotgun (WGS) entry which is preliminary data.</text>
</comment>
<reference evidence="3 6" key="2">
    <citation type="submission" date="2019-07" db="EMBL/GenBank/DDBJ databases">
        <title>Whole genome shotgun sequence of Myxococcus fulvus NBRC 100333.</title>
        <authorList>
            <person name="Hosoyama A."/>
            <person name="Uohara A."/>
            <person name="Ohji S."/>
            <person name="Ichikawa N."/>
        </authorList>
    </citation>
    <scope>NUCLEOTIDE SEQUENCE [LARGE SCALE GENOMIC DNA]</scope>
    <source>
        <strain evidence="3 6">NBRC 100333</strain>
    </source>
</reference>
<evidence type="ECO:0000256" key="2">
    <source>
        <dbReference type="SAM" id="SignalP"/>
    </source>
</evidence>
<name>A0A511T734_MYXFU</name>
<keyword evidence="2" id="KW-0732">Signal</keyword>
<dbReference type="Gene3D" id="2.60.40.10">
    <property type="entry name" value="Immunoglobulins"/>
    <property type="match status" value="1"/>
</dbReference>
<dbReference type="Proteomes" id="UP000321514">
    <property type="component" value="Unassembled WGS sequence"/>
</dbReference>
<evidence type="ECO:0000313" key="6">
    <source>
        <dbReference type="Proteomes" id="UP000321514"/>
    </source>
</evidence>
<dbReference type="EMBL" id="BJXR01000036">
    <property type="protein sequence ID" value="GEN09975.1"/>
    <property type="molecule type" value="Genomic_DNA"/>
</dbReference>
<accession>A0A511T734</accession>
<gene>
    <name evidence="3" type="ORF">MFU01_50120</name>
    <name evidence="4" type="ORF">SAMN05443572_107120</name>
</gene>